<dbReference type="InterPro" id="IPR012340">
    <property type="entry name" value="NA-bd_OB-fold"/>
</dbReference>
<protein>
    <submittedName>
        <fullName evidence="2">OLC1v1009149C1</fullName>
    </submittedName>
</protein>
<feature type="domain" description="Replication protein A 70 kDa DNA-binding subunit B/D first OB fold" evidence="1">
    <location>
        <begin position="19"/>
        <end position="111"/>
    </location>
</feature>
<dbReference type="InterPro" id="IPR047192">
    <property type="entry name" value="Euk_RPA1_DBD_C"/>
</dbReference>
<dbReference type="CDD" id="cd04476">
    <property type="entry name" value="RPA1_DBD_C"/>
    <property type="match status" value="1"/>
</dbReference>
<organism evidence="2 3">
    <name type="scientific">Oldenlandia corymbosa var. corymbosa</name>
    <dbReference type="NCBI Taxonomy" id="529605"/>
    <lineage>
        <taxon>Eukaryota</taxon>
        <taxon>Viridiplantae</taxon>
        <taxon>Streptophyta</taxon>
        <taxon>Embryophyta</taxon>
        <taxon>Tracheophyta</taxon>
        <taxon>Spermatophyta</taxon>
        <taxon>Magnoliopsida</taxon>
        <taxon>eudicotyledons</taxon>
        <taxon>Gunneridae</taxon>
        <taxon>Pentapetalae</taxon>
        <taxon>asterids</taxon>
        <taxon>lamiids</taxon>
        <taxon>Gentianales</taxon>
        <taxon>Rubiaceae</taxon>
        <taxon>Rubioideae</taxon>
        <taxon>Spermacoceae</taxon>
        <taxon>Hedyotis-Oldenlandia complex</taxon>
        <taxon>Oldenlandia</taxon>
    </lineage>
</organism>
<name>A0AAV1DQP0_OLDCO</name>
<dbReference type="CDD" id="cd04480">
    <property type="entry name" value="RPA1_DBD_A_like"/>
    <property type="match status" value="1"/>
</dbReference>
<proteinExistence type="predicted"/>
<sequence length="423" mass="48022">MAQARRINSVKKLNGSTGCGWLINVKLCKLWDRHHFKNWDRVESREMLLMDSNGDRIVAGVHRDHFHRFNEKLIEATSLLISNFGCAKKGERFKQCKHVFRIKFDERTTIEPGPYVDTTNFGGIHGFDFVSFAYINATKDLSKLVGTIDDVITWHKITIEELSTITIPRSNYALIATIEALDPDFGWYYISCRKCHKSVKEEAVPIVVVKIEGETSSKKSRSQIPSKTVFRCETEGCPKPITTASPRYKMRLDVEDGTPGSCTFVMFDDCIRHLMNKSCEQIRETIPPGTPNNQILEELYQLVGKRLIFKFEATDYVIQTGSTVYKCTKIIEDPILIKKFENVVCPVEIEDDNSITNLDTSNVAISRSVSSNIPKVTGSSSIGTEYDQDDEPITPVSSIQKWKVVEIDVDDQEHQALTNKKHV</sequence>
<accession>A0AAV1DQP0</accession>
<dbReference type="Pfam" id="PF02721">
    <property type="entry name" value="DUF223"/>
    <property type="match status" value="1"/>
</dbReference>
<dbReference type="Proteomes" id="UP001161247">
    <property type="component" value="Chromosome 6"/>
</dbReference>
<keyword evidence="3" id="KW-1185">Reference proteome</keyword>
<evidence type="ECO:0000313" key="3">
    <source>
        <dbReference type="Proteomes" id="UP001161247"/>
    </source>
</evidence>
<dbReference type="PANTHER" id="PTHR47165">
    <property type="entry name" value="OS03G0429900 PROTEIN"/>
    <property type="match status" value="1"/>
</dbReference>
<dbReference type="InterPro" id="IPR003871">
    <property type="entry name" value="RFA1B/D_OB_1st"/>
</dbReference>
<gene>
    <name evidence="2" type="ORF">OLC1_LOCUS17269</name>
</gene>
<dbReference type="EMBL" id="OX459123">
    <property type="protein sequence ID" value="CAI9109345.1"/>
    <property type="molecule type" value="Genomic_DNA"/>
</dbReference>
<reference evidence="2" key="1">
    <citation type="submission" date="2023-03" db="EMBL/GenBank/DDBJ databases">
        <authorList>
            <person name="Julca I."/>
        </authorList>
    </citation>
    <scope>NUCLEOTIDE SEQUENCE</scope>
</reference>
<dbReference type="Gene3D" id="2.40.50.140">
    <property type="entry name" value="Nucleic acid-binding proteins"/>
    <property type="match status" value="2"/>
</dbReference>
<evidence type="ECO:0000313" key="2">
    <source>
        <dbReference type="EMBL" id="CAI9109345.1"/>
    </source>
</evidence>
<dbReference type="AlphaFoldDB" id="A0AAV1DQP0"/>
<dbReference type="PANTHER" id="PTHR47165:SF4">
    <property type="entry name" value="OS03G0429900 PROTEIN"/>
    <property type="match status" value="1"/>
</dbReference>
<dbReference type="SUPFAM" id="SSF50249">
    <property type="entry name" value="Nucleic acid-binding proteins"/>
    <property type="match status" value="2"/>
</dbReference>
<evidence type="ECO:0000259" key="1">
    <source>
        <dbReference type="Pfam" id="PF02721"/>
    </source>
</evidence>